<name>A0A0B0DBY2_9MICC</name>
<organism evidence="1 2">
    <name type="scientific">Kocuria marina</name>
    <dbReference type="NCBI Taxonomy" id="223184"/>
    <lineage>
        <taxon>Bacteria</taxon>
        <taxon>Bacillati</taxon>
        <taxon>Actinomycetota</taxon>
        <taxon>Actinomycetes</taxon>
        <taxon>Micrococcales</taxon>
        <taxon>Micrococcaceae</taxon>
        <taxon>Kocuria</taxon>
    </lineage>
</organism>
<proteinExistence type="predicted"/>
<comment type="caution">
    <text evidence="1">The sequence shown here is derived from an EMBL/GenBank/DDBJ whole genome shotgun (WGS) entry which is preliminary data.</text>
</comment>
<evidence type="ECO:0000313" key="2">
    <source>
        <dbReference type="Proteomes" id="UP000030664"/>
    </source>
</evidence>
<protein>
    <submittedName>
        <fullName evidence="1">Uncharacterized protein</fullName>
    </submittedName>
</protein>
<dbReference type="Proteomes" id="UP000030664">
    <property type="component" value="Unassembled WGS sequence"/>
</dbReference>
<sequence>MFALIELSVCITNFNQWLRSTVVAPEVRSATPAAVHCSQVLLHRGDLGGRSAMSYSTFNS</sequence>
<dbReference type="EMBL" id="JROM01000053">
    <property type="protein sequence ID" value="KHE73667.1"/>
    <property type="molecule type" value="Genomic_DNA"/>
</dbReference>
<accession>A0A0B0DBY2</accession>
<dbReference type="AlphaFoldDB" id="A0A0B0DBY2"/>
<reference evidence="1 2" key="1">
    <citation type="submission" date="2014-09" db="EMBL/GenBank/DDBJ databases">
        <title>High-quality draft genome sequence of Kocuria marina SO9-6, an actinobacterium isolated from a copper mine.</title>
        <authorList>
            <person name="Castro D.B."/>
            <person name="Pereira L.B."/>
            <person name="Silva M.V."/>
            <person name="Silva B.P."/>
            <person name="Zanardi B.R."/>
            <person name="Carlos C."/>
            <person name="Belgini D.R."/>
            <person name="Limache E.G."/>
            <person name="Lacerda G.V."/>
            <person name="Nery M.B."/>
            <person name="Gomes M.B."/>
            <person name="Souza S."/>
            <person name="Silva T.M."/>
            <person name="Rodrigues V.D."/>
            <person name="Paulino L.C."/>
            <person name="Vicentini R."/>
            <person name="Ferraz L.F."/>
            <person name="Ottoboni L.M."/>
        </authorList>
    </citation>
    <scope>NUCLEOTIDE SEQUENCE [LARGE SCALE GENOMIC DNA]</scope>
    <source>
        <strain evidence="1 2">SO9-6</strain>
    </source>
</reference>
<gene>
    <name evidence="1" type="ORF">AS25_11405</name>
</gene>
<evidence type="ECO:0000313" key="1">
    <source>
        <dbReference type="EMBL" id="KHE73667.1"/>
    </source>
</evidence>